<feature type="transmembrane region" description="Helical" evidence="2">
    <location>
        <begin position="60"/>
        <end position="79"/>
    </location>
</feature>
<dbReference type="AlphaFoldDB" id="A0A1X2AM93"/>
<feature type="transmembrane region" description="Helical" evidence="2">
    <location>
        <begin position="20"/>
        <end position="40"/>
    </location>
</feature>
<keyword evidence="2" id="KW-0472">Membrane</keyword>
<evidence type="ECO:0000313" key="4">
    <source>
        <dbReference type="Proteomes" id="UP000193285"/>
    </source>
</evidence>
<protein>
    <recommendedName>
        <fullName evidence="5">Secreted protein</fullName>
    </recommendedName>
</protein>
<evidence type="ECO:0000313" key="3">
    <source>
        <dbReference type="EMBL" id="ORW52494.1"/>
    </source>
</evidence>
<evidence type="ECO:0008006" key="5">
    <source>
        <dbReference type="Google" id="ProtNLM"/>
    </source>
</evidence>
<keyword evidence="2" id="KW-0812">Transmembrane</keyword>
<dbReference type="STRING" id="767916.AWB91_22885"/>
<reference evidence="3 4" key="1">
    <citation type="journal article" date="2015" name="Emerg. Microbes Infect.">
        <title>Characterization of 17 strains belonging to the Mycobacterium simiae complex and description of Mycobacterium paraense sp. nov.</title>
        <authorList>
            <person name="Fusco da Costa A.R."/>
            <person name="Fedrizzi T."/>
            <person name="Lopes M.L."/>
            <person name="Pecorari M."/>
            <person name="Oliveira da Costa W.L."/>
            <person name="Giacobazzi E."/>
            <person name="da Costa Bahia J.R."/>
            <person name="De Sanctis V."/>
            <person name="Batista Lima K.V."/>
            <person name="Bertorelli R."/>
            <person name="Grottola A."/>
            <person name="Fabio A."/>
            <person name="Mariottini A."/>
            <person name="Ferretti P."/>
            <person name="Di Leva F."/>
            <person name="Fregni Serpini G."/>
            <person name="Tagliazucchi S."/>
            <person name="Rumpianesi F."/>
            <person name="Jousson O."/>
            <person name="Segata N."/>
            <person name="Tortoli E."/>
        </authorList>
    </citation>
    <scope>NUCLEOTIDE SEQUENCE [LARGE SCALE GENOMIC DNA]</scope>
    <source>
        <strain evidence="3 4">IEC33</strain>
    </source>
</reference>
<proteinExistence type="predicted"/>
<feature type="transmembrane region" description="Helical" evidence="2">
    <location>
        <begin position="133"/>
        <end position="154"/>
    </location>
</feature>
<evidence type="ECO:0000256" key="2">
    <source>
        <dbReference type="SAM" id="Phobius"/>
    </source>
</evidence>
<name>A0A1X2AM93_9MYCO</name>
<comment type="caution">
    <text evidence="3">The sequence shown here is derived from an EMBL/GenBank/DDBJ whole genome shotgun (WGS) entry which is preliminary data.</text>
</comment>
<accession>A0A1X2AM93</accession>
<gene>
    <name evidence="3" type="ORF">AWB90_00150</name>
</gene>
<sequence length="246" mass="25965">MTDAENSRPSALWMPRSRGALSGLILVVLGAWGALIPFVGPHFNFAYTPDQDWTWTTARGWLEVLPGGAAVLAGLLLIFSGNRVTAMVGGWLAVLAGAWFVIGGDVAPMLGIGSAGDPIAASDRKRAVLEVSYFSGLGALIIFVGAVAVARLAVRSARDAEVLSRVAEARAARAADPAYAQPAYSEPEYKSDSAAEPPAEVSSGALTQPRVDRYGAGEDQPKRGWRRQRGEGTPGPAYLRWPHPQG</sequence>
<dbReference type="OrthoDB" id="3208582at2"/>
<dbReference type="RefSeq" id="WP_085243921.1">
    <property type="nucleotide sequence ID" value="NZ_LQPN01000012.1"/>
</dbReference>
<dbReference type="EMBL" id="LQPN01000012">
    <property type="protein sequence ID" value="ORW52494.1"/>
    <property type="molecule type" value="Genomic_DNA"/>
</dbReference>
<dbReference type="Proteomes" id="UP000193285">
    <property type="component" value="Unassembled WGS sequence"/>
</dbReference>
<keyword evidence="2" id="KW-1133">Transmembrane helix</keyword>
<organism evidence="3 4">
    <name type="scientific">Mycobacterium paraense</name>
    <dbReference type="NCBI Taxonomy" id="767916"/>
    <lineage>
        <taxon>Bacteria</taxon>
        <taxon>Bacillati</taxon>
        <taxon>Actinomycetota</taxon>
        <taxon>Actinomycetes</taxon>
        <taxon>Mycobacteriales</taxon>
        <taxon>Mycobacteriaceae</taxon>
        <taxon>Mycobacterium</taxon>
        <taxon>Mycobacterium simiae complex</taxon>
    </lineage>
</organism>
<feature type="compositionally biased region" description="Basic and acidic residues" evidence="1">
    <location>
        <begin position="210"/>
        <end position="222"/>
    </location>
</feature>
<feature type="region of interest" description="Disordered" evidence="1">
    <location>
        <begin position="182"/>
        <end position="246"/>
    </location>
</feature>
<feature type="transmembrane region" description="Helical" evidence="2">
    <location>
        <begin position="91"/>
        <end position="113"/>
    </location>
</feature>
<evidence type="ECO:0000256" key="1">
    <source>
        <dbReference type="SAM" id="MobiDB-lite"/>
    </source>
</evidence>